<sequence>MKRTLSNTLWLAVLLCGWSGWAMGQTKFTISGTVKDAANGESLIGATVLAKSDKFATGAVTNAYGFYSLSLPEGTYTVTIQYVSFATQTSTVALKSNQTLNIELTDQAKNLTEVEVKGEKQDDAITRNQIGAEKLNIQSISTIPVLFGEKDVLKIIQLLPGVKSAGEGNSGFFVRGGASDQNLILLDEAPVYNASHLLGFFSVFNSDALKDATLYKGGIPAEYGGRLSSVLDIKMKEGNTKRLSVSGGIGLISSRLTVEGPIKKDRGSFIVSGRRTYADLFLKASPDSTLRDSKLYFYDLNAKANYKLNDKNWVYASGYFGTDKLGFGQSFGIDWGNTTGTLRWNHLYSSRLFSNTSLIYSNYRYNIGLGSGSSEIKISSRIKDWNLKQDFDYFANDRNSVKFGANLIYHTIIPGTVTTGSEAAINDPNLTNKYGWEWAAYGSHEHSFSDRFKLKYGLRLSGYSAVGPGTYYEYNPDRSIKNTIQYGSGEVAKTYINPEPRISFNYIVNNQSSIKWAYERNAQYLHLLSNSTATNPTDLWIPSSNNVKPQLADQVSVGYFRNFRDNQYELSAETYYKNLQNQIDYRNGAELRANENVEADLIYGDGRAYGLELSLKKKTGRFTGWVSYTLARTERRFAEVNNGSYFPARQDRTHDIALVGTYQLAPKLILSGNFIYYTGNAVTFPTGKYQLDGQTISLYSERNGYRMPNYHRLDLGLTWIRRKTDTQERSWNFSVYNAYGRENAYTVNFRANETDPSRLEAVQTSLFRWVPSVTYNFKF</sequence>
<accession>A0A1P9X2B6</accession>
<evidence type="ECO:0000313" key="7">
    <source>
        <dbReference type="Proteomes" id="UP000187941"/>
    </source>
</evidence>
<dbReference type="EMBL" id="CP014263">
    <property type="protein sequence ID" value="AQG81738.1"/>
    <property type="molecule type" value="Genomic_DNA"/>
</dbReference>
<evidence type="ECO:0000256" key="4">
    <source>
        <dbReference type="SAM" id="SignalP"/>
    </source>
</evidence>
<evidence type="ECO:0000256" key="2">
    <source>
        <dbReference type="ARBA" id="ARBA00023136"/>
    </source>
</evidence>
<dbReference type="OrthoDB" id="1111684at2"/>
<gene>
    <name evidence="6" type="ORF">AWR27_21995</name>
</gene>
<dbReference type="AlphaFoldDB" id="A0A1P9X2B6"/>
<name>A0A1P9X2B6_9BACT</name>
<dbReference type="Gene3D" id="2.170.130.10">
    <property type="entry name" value="TonB-dependent receptor, plug domain"/>
    <property type="match status" value="1"/>
</dbReference>
<keyword evidence="6" id="KW-0176">Collagen</keyword>
<dbReference type="KEGG" id="smon:AWR27_21995"/>
<evidence type="ECO:0000313" key="6">
    <source>
        <dbReference type="EMBL" id="AQG81738.1"/>
    </source>
</evidence>
<dbReference type="Gene3D" id="2.60.40.1120">
    <property type="entry name" value="Carboxypeptidase-like, regulatory domain"/>
    <property type="match status" value="1"/>
</dbReference>
<dbReference type="Pfam" id="PF13715">
    <property type="entry name" value="CarbopepD_reg_2"/>
    <property type="match status" value="1"/>
</dbReference>
<dbReference type="Proteomes" id="UP000187941">
    <property type="component" value="Chromosome"/>
</dbReference>
<feature type="domain" description="TonB-dependent receptor plug" evidence="5">
    <location>
        <begin position="149"/>
        <end position="226"/>
    </location>
</feature>
<dbReference type="RefSeq" id="WP_077133218.1">
    <property type="nucleotide sequence ID" value="NZ_CP014263.1"/>
</dbReference>
<keyword evidence="3" id="KW-0998">Cell outer membrane</keyword>
<feature type="signal peptide" evidence="4">
    <location>
        <begin position="1"/>
        <end position="24"/>
    </location>
</feature>
<dbReference type="GO" id="GO:0009279">
    <property type="term" value="C:cell outer membrane"/>
    <property type="evidence" value="ECO:0007669"/>
    <property type="project" value="UniProtKB-SubCell"/>
</dbReference>
<dbReference type="InterPro" id="IPR037066">
    <property type="entry name" value="Plug_dom_sf"/>
</dbReference>
<dbReference type="Gene3D" id="2.40.170.20">
    <property type="entry name" value="TonB-dependent receptor, beta-barrel domain"/>
    <property type="match status" value="1"/>
</dbReference>
<comment type="subcellular location">
    <subcellularLocation>
        <location evidence="1">Cell outer membrane</location>
    </subcellularLocation>
</comment>
<keyword evidence="4" id="KW-0732">Signal</keyword>
<dbReference type="Pfam" id="PF07715">
    <property type="entry name" value="Plug"/>
    <property type="match status" value="1"/>
</dbReference>
<keyword evidence="2" id="KW-0472">Membrane</keyword>
<dbReference type="SUPFAM" id="SSF49464">
    <property type="entry name" value="Carboxypeptidase regulatory domain-like"/>
    <property type="match status" value="1"/>
</dbReference>
<dbReference type="SUPFAM" id="SSF56935">
    <property type="entry name" value="Porins"/>
    <property type="match status" value="1"/>
</dbReference>
<organism evidence="6 7">
    <name type="scientific">Spirosoma montaniterrae</name>
    <dbReference type="NCBI Taxonomy" id="1178516"/>
    <lineage>
        <taxon>Bacteria</taxon>
        <taxon>Pseudomonadati</taxon>
        <taxon>Bacteroidota</taxon>
        <taxon>Cytophagia</taxon>
        <taxon>Cytophagales</taxon>
        <taxon>Cytophagaceae</taxon>
        <taxon>Spirosoma</taxon>
    </lineage>
</organism>
<dbReference type="InterPro" id="IPR036942">
    <property type="entry name" value="Beta-barrel_TonB_sf"/>
</dbReference>
<feature type="chain" id="PRO_5012230562" evidence="4">
    <location>
        <begin position="25"/>
        <end position="779"/>
    </location>
</feature>
<dbReference type="STRING" id="1178516.AWR27_21995"/>
<evidence type="ECO:0000259" key="5">
    <source>
        <dbReference type="Pfam" id="PF07715"/>
    </source>
</evidence>
<dbReference type="InterPro" id="IPR012910">
    <property type="entry name" value="Plug_dom"/>
</dbReference>
<protein>
    <submittedName>
        <fullName evidence="6">Collagen-binding protein</fullName>
    </submittedName>
</protein>
<keyword evidence="7" id="KW-1185">Reference proteome</keyword>
<proteinExistence type="predicted"/>
<evidence type="ECO:0000256" key="3">
    <source>
        <dbReference type="ARBA" id="ARBA00023237"/>
    </source>
</evidence>
<reference evidence="6 7" key="1">
    <citation type="submission" date="2016-01" db="EMBL/GenBank/DDBJ databases">
        <authorList>
            <person name="Oliw E.H."/>
        </authorList>
    </citation>
    <scope>NUCLEOTIDE SEQUENCE [LARGE SCALE GENOMIC DNA]</scope>
    <source>
        <strain evidence="6 7">DY10</strain>
    </source>
</reference>
<evidence type="ECO:0000256" key="1">
    <source>
        <dbReference type="ARBA" id="ARBA00004442"/>
    </source>
</evidence>
<dbReference type="InterPro" id="IPR008969">
    <property type="entry name" value="CarboxyPept-like_regulatory"/>
</dbReference>